<dbReference type="PROSITE" id="PS50851">
    <property type="entry name" value="CHEW"/>
    <property type="match status" value="1"/>
</dbReference>
<reference evidence="3 4" key="1">
    <citation type="journal article" date="2005" name="Nucleic Acids Res.">
        <title>Genomic blueprint of Hahella chejuensis, a marine microbe producing an algicidal agent.</title>
        <authorList>
            <person name="Jeong H."/>
            <person name="Yim J.H."/>
            <person name="Lee C."/>
            <person name="Choi S.-H."/>
            <person name="Park Y.K."/>
            <person name="Yoon S.H."/>
            <person name="Hur C.-G."/>
            <person name="Kang H.-Y."/>
            <person name="Kim D."/>
            <person name="Lee H.H."/>
            <person name="Park K.H."/>
            <person name="Park S.-H."/>
            <person name="Park H.-S."/>
            <person name="Lee H.K."/>
            <person name="Oh T.K."/>
            <person name="Kim J.F."/>
        </authorList>
    </citation>
    <scope>NUCLEOTIDE SEQUENCE [LARGE SCALE GENOMIC DNA]</scope>
    <source>
        <strain evidence="3 4">KCTC 2396</strain>
    </source>
</reference>
<dbReference type="Pfam" id="PF01584">
    <property type="entry name" value="CheW"/>
    <property type="match status" value="1"/>
</dbReference>
<dbReference type="Proteomes" id="UP000000238">
    <property type="component" value="Chromosome"/>
</dbReference>
<gene>
    <name evidence="3" type="ordered locus">HCH_05162</name>
</gene>
<dbReference type="AlphaFoldDB" id="Q2SBY3"/>
<feature type="compositionally biased region" description="Basic and acidic residues" evidence="1">
    <location>
        <begin position="115"/>
        <end position="124"/>
    </location>
</feature>
<protein>
    <submittedName>
        <fullName evidence="3">Protein containing CheW-like domain</fullName>
    </submittedName>
</protein>
<dbReference type="eggNOG" id="COG0835">
    <property type="taxonomic scope" value="Bacteria"/>
</dbReference>
<feature type="compositionally biased region" description="Basic and acidic residues" evidence="1">
    <location>
        <begin position="131"/>
        <end position="144"/>
    </location>
</feature>
<feature type="compositionally biased region" description="Basic and acidic residues" evidence="1">
    <location>
        <begin position="238"/>
        <end position="249"/>
    </location>
</feature>
<feature type="compositionally biased region" description="Low complexity" evidence="1">
    <location>
        <begin position="178"/>
        <end position="189"/>
    </location>
</feature>
<feature type="compositionally biased region" description="Basic and acidic residues" evidence="1">
    <location>
        <begin position="31"/>
        <end position="54"/>
    </location>
</feature>
<evidence type="ECO:0000313" key="4">
    <source>
        <dbReference type="Proteomes" id="UP000000238"/>
    </source>
</evidence>
<dbReference type="SMART" id="SM00260">
    <property type="entry name" value="CheW"/>
    <property type="match status" value="1"/>
</dbReference>
<feature type="domain" description="CheW-like" evidence="2">
    <location>
        <begin position="288"/>
        <end position="425"/>
    </location>
</feature>
<feature type="region of interest" description="Disordered" evidence="1">
    <location>
        <begin position="23"/>
        <end position="149"/>
    </location>
</feature>
<keyword evidence="4" id="KW-1185">Reference proteome</keyword>
<dbReference type="STRING" id="349521.HCH_05162"/>
<name>Q2SBY3_HAHCH</name>
<feature type="compositionally biased region" description="Polar residues" evidence="1">
    <location>
        <begin position="69"/>
        <end position="94"/>
    </location>
</feature>
<dbReference type="SUPFAM" id="SSF50341">
    <property type="entry name" value="CheW-like"/>
    <property type="match status" value="1"/>
</dbReference>
<proteinExistence type="predicted"/>
<organism evidence="3 4">
    <name type="scientific">Hahella chejuensis (strain KCTC 2396)</name>
    <dbReference type="NCBI Taxonomy" id="349521"/>
    <lineage>
        <taxon>Bacteria</taxon>
        <taxon>Pseudomonadati</taxon>
        <taxon>Pseudomonadota</taxon>
        <taxon>Gammaproteobacteria</taxon>
        <taxon>Oceanospirillales</taxon>
        <taxon>Hahellaceae</taxon>
        <taxon>Hahella</taxon>
    </lineage>
</organism>
<feature type="region of interest" description="Disordered" evidence="1">
    <location>
        <begin position="178"/>
        <end position="258"/>
    </location>
</feature>
<dbReference type="GO" id="GO:0006935">
    <property type="term" value="P:chemotaxis"/>
    <property type="evidence" value="ECO:0007669"/>
    <property type="project" value="InterPro"/>
</dbReference>
<evidence type="ECO:0000313" key="3">
    <source>
        <dbReference type="EMBL" id="ABC31841.1"/>
    </source>
</evidence>
<accession>Q2SBY3</accession>
<dbReference type="EMBL" id="CP000155">
    <property type="protein sequence ID" value="ABC31841.1"/>
    <property type="molecule type" value="Genomic_DNA"/>
</dbReference>
<feature type="compositionally biased region" description="Low complexity" evidence="1">
    <location>
        <begin position="95"/>
        <end position="113"/>
    </location>
</feature>
<evidence type="ECO:0000256" key="1">
    <source>
        <dbReference type="SAM" id="MobiDB-lite"/>
    </source>
</evidence>
<dbReference type="KEGG" id="hch:HCH_05162"/>
<dbReference type="InterPro" id="IPR036061">
    <property type="entry name" value="CheW-like_dom_sf"/>
</dbReference>
<dbReference type="GO" id="GO:0007165">
    <property type="term" value="P:signal transduction"/>
    <property type="evidence" value="ECO:0007669"/>
    <property type="project" value="InterPro"/>
</dbReference>
<evidence type="ECO:0000259" key="2">
    <source>
        <dbReference type="PROSITE" id="PS50851"/>
    </source>
</evidence>
<dbReference type="HOGENOM" id="CLU_631296_0_0_6"/>
<dbReference type="RefSeq" id="WP_011398906.1">
    <property type="nucleotide sequence ID" value="NC_007645.1"/>
</dbReference>
<sequence>MADKQFADTDNYDKAVLDYIDDLLRAPAPEPESRPTLETDDKAPEADSPRRQDKSVATPASTPEPAVTEASSQAPETSSQALGREQSPSIVSEAQQTPSQPIKPQTTKPQPETLENERAIEASRRKPVSPGKEEDMTTAEKESAPTHSAAEALLEQGRMTLARQRMLARQAEQARLALQEPPRLVMPMPKVAPPPAPTETKKKPSVAERSAALREKLKQWRVTEPKGEEQEPQSLARQKVEARRQERDAPPVVEPEVTQQEAVDIAVDSGGTPDGWAANGRPAWAQERFECLLFNVAGLKLAVPLISLGGVHAMGHDTTPLFGMPAWFIGLIPVAGMNVRVVDTAQWVMPDRYKAQYRENIRYVIRLHDSEWGLGCDFIAEAFTLDPDQVRWRSERSKRPWLAGTVVTHMCALLDVDGLEQQLNQSSVKAGKKG</sequence>
<dbReference type="OrthoDB" id="5565759at2"/>
<dbReference type="InterPro" id="IPR002545">
    <property type="entry name" value="CheW-lke_dom"/>
</dbReference>
<feature type="compositionally biased region" description="Basic and acidic residues" evidence="1">
    <location>
        <begin position="199"/>
        <end position="229"/>
    </location>
</feature>